<organism evidence="1 2">
    <name type="scientific">Saccharophagus degradans</name>
    <dbReference type="NCBI Taxonomy" id="86304"/>
    <lineage>
        <taxon>Bacteria</taxon>
        <taxon>Pseudomonadati</taxon>
        <taxon>Pseudomonadota</taxon>
        <taxon>Gammaproteobacteria</taxon>
        <taxon>Cellvibrionales</taxon>
        <taxon>Cellvibrionaceae</taxon>
        <taxon>Saccharophagus</taxon>
    </lineage>
</organism>
<reference evidence="1" key="1">
    <citation type="submission" date="2023-07" db="EMBL/GenBank/DDBJ databases">
        <title>Genome content predicts the carbon catabolic preferences of heterotrophic bacteria.</title>
        <authorList>
            <person name="Gralka M."/>
        </authorList>
    </citation>
    <scope>NUCLEOTIDE SEQUENCE</scope>
    <source>
        <strain evidence="1">I3M17_2</strain>
    </source>
</reference>
<gene>
    <name evidence="1" type="ORF">Q4521_11075</name>
</gene>
<name>A0AAW7X613_9GAMM</name>
<sequence>MSHHPAKTEQDNRFVLESISELLESTGSDIGRLSTTCCQPEKSERMQALLREFKQVGQPYECVSYGDKLIEFAEKTGSIIGGMHVTCCSPDREQIYQNLLKHINQLFLLAWRLKGVAHE</sequence>
<accession>A0AAW7X613</accession>
<comment type="caution">
    <text evidence="1">The sequence shown here is derived from an EMBL/GenBank/DDBJ whole genome shotgun (WGS) entry which is preliminary data.</text>
</comment>
<proteinExistence type="predicted"/>
<dbReference type="RefSeq" id="WP_155237904.1">
    <property type="nucleotide sequence ID" value="NZ_JAUOPB010000007.1"/>
</dbReference>
<dbReference type="Proteomes" id="UP001169760">
    <property type="component" value="Unassembled WGS sequence"/>
</dbReference>
<dbReference type="AlphaFoldDB" id="A0AAW7X613"/>
<protein>
    <submittedName>
        <fullName evidence="1">Uncharacterized protein</fullName>
    </submittedName>
</protein>
<evidence type="ECO:0000313" key="2">
    <source>
        <dbReference type="Proteomes" id="UP001169760"/>
    </source>
</evidence>
<dbReference type="EMBL" id="JAUOPB010000007">
    <property type="protein sequence ID" value="MDO6423017.1"/>
    <property type="molecule type" value="Genomic_DNA"/>
</dbReference>
<evidence type="ECO:0000313" key="1">
    <source>
        <dbReference type="EMBL" id="MDO6423017.1"/>
    </source>
</evidence>